<feature type="non-terminal residue" evidence="5">
    <location>
        <position position="1"/>
    </location>
</feature>
<evidence type="ECO:0000259" key="4">
    <source>
        <dbReference type="Pfam" id="PF03763"/>
    </source>
</evidence>
<dbReference type="PANTHER" id="PTHR31471:SF5">
    <property type="entry name" value="GB|AAD39278.1"/>
    <property type="match status" value="1"/>
</dbReference>
<dbReference type="AlphaFoldDB" id="A0A022RX30"/>
<dbReference type="PANTHER" id="PTHR31471">
    <property type="entry name" value="OS02G0116800 PROTEIN"/>
    <property type="match status" value="1"/>
</dbReference>
<dbReference type="EMBL" id="KI630248">
    <property type="protein sequence ID" value="EYU43520.1"/>
    <property type="molecule type" value="Genomic_DNA"/>
</dbReference>
<evidence type="ECO:0000313" key="6">
    <source>
        <dbReference type="Proteomes" id="UP000030748"/>
    </source>
</evidence>
<protein>
    <recommendedName>
        <fullName evidence="4">Remorin C-terminal domain-containing protein</fullName>
    </recommendedName>
</protein>
<proteinExistence type="inferred from homology"/>
<evidence type="ECO:0000256" key="2">
    <source>
        <dbReference type="SAM" id="Coils"/>
    </source>
</evidence>
<dbReference type="InterPro" id="IPR005516">
    <property type="entry name" value="Remorin_C"/>
</dbReference>
<feature type="coiled-coil region" evidence="2">
    <location>
        <begin position="63"/>
        <end position="102"/>
    </location>
</feature>
<dbReference type="Proteomes" id="UP000030748">
    <property type="component" value="Unassembled WGS sequence"/>
</dbReference>
<comment type="similarity">
    <text evidence="1">Belongs to the remorin family.</text>
</comment>
<dbReference type="STRING" id="4155.A0A022RX30"/>
<keyword evidence="2" id="KW-0175">Coiled coil</keyword>
<evidence type="ECO:0000313" key="5">
    <source>
        <dbReference type="EMBL" id="EYU43520.1"/>
    </source>
</evidence>
<evidence type="ECO:0000256" key="1">
    <source>
        <dbReference type="ARBA" id="ARBA00005711"/>
    </source>
</evidence>
<accession>A0A022RX30</accession>
<sequence>AIILFGIVEGSIRKKASIKDTRSTSFMRPPAPSFADHQRQKQPSFMELRRSDAKADSWERAHIAKIRKRYEKMTLEILAWENEKKLREKHQMERKKGELELRKSRNWKHYQSKVARIDEIGGGARAQVEAKRKKEESIVKNKANQMRSTGKVAPVINCFCF</sequence>
<feature type="domain" description="Remorin C-terminal" evidence="4">
    <location>
        <begin position="51"/>
        <end position="152"/>
    </location>
</feature>
<gene>
    <name evidence="5" type="ORF">MIMGU_mgv1a017766mg</name>
</gene>
<feature type="region of interest" description="Disordered" evidence="3">
    <location>
        <begin position="19"/>
        <end position="40"/>
    </location>
</feature>
<evidence type="ECO:0000256" key="3">
    <source>
        <dbReference type="SAM" id="MobiDB-lite"/>
    </source>
</evidence>
<name>A0A022RX30_ERYGU</name>
<dbReference type="Pfam" id="PF03763">
    <property type="entry name" value="Remorin_C"/>
    <property type="match status" value="1"/>
</dbReference>
<dbReference type="eggNOG" id="ENOG502S23G">
    <property type="taxonomic scope" value="Eukaryota"/>
</dbReference>
<reference evidence="5 6" key="1">
    <citation type="journal article" date="2013" name="Proc. Natl. Acad. Sci. U.S.A.">
        <title>Fine-scale variation in meiotic recombination in Mimulus inferred from population shotgun sequencing.</title>
        <authorList>
            <person name="Hellsten U."/>
            <person name="Wright K.M."/>
            <person name="Jenkins J."/>
            <person name="Shu S."/>
            <person name="Yuan Y."/>
            <person name="Wessler S.R."/>
            <person name="Schmutz J."/>
            <person name="Willis J.H."/>
            <person name="Rokhsar D.S."/>
        </authorList>
    </citation>
    <scope>NUCLEOTIDE SEQUENCE [LARGE SCALE GENOMIC DNA]</scope>
    <source>
        <strain evidence="6">cv. DUN x IM62</strain>
    </source>
</reference>
<organism evidence="5 6">
    <name type="scientific">Erythranthe guttata</name>
    <name type="common">Yellow monkey flower</name>
    <name type="synonym">Mimulus guttatus</name>
    <dbReference type="NCBI Taxonomy" id="4155"/>
    <lineage>
        <taxon>Eukaryota</taxon>
        <taxon>Viridiplantae</taxon>
        <taxon>Streptophyta</taxon>
        <taxon>Embryophyta</taxon>
        <taxon>Tracheophyta</taxon>
        <taxon>Spermatophyta</taxon>
        <taxon>Magnoliopsida</taxon>
        <taxon>eudicotyledons</taxon>
        <taxon>Gunneridae</taxon>
        <taxon>Pentapetalae</taxon>
        <taxon>asterids</taxon>
        <taxon>lamiids</taxon>
        <taxon>Lamiales</taxon>
        <taxon>Phrymaceae</taxon>
        <taxon>Erythranthe</taxon>
    </lineage>
</organism>
<keyword evidence="6" id="KW-1185">Reference proteome</keyword>